<feature type="compositionally biased region" description="Polar residues" evidence="1">
    <location>
        <begin position="1"/>
        <end position="19"/>
    </location>
</feature>
<dbReference type="STRING" id="102285.A0A0R3TVV0"/>
<sequence length="167" mass="17849">LTSYPNFQTFGRASSTPGSTVKVHPPKTSTTNGGVRPSSVAKTADTRMVRPRVQPTPRRIPLNPSLSSQNQNPTPNGSPSLVSPLKPTSLASPSSSVMRGKLRTAFSTFRRSTDITSTRSPISTPPLLAPKCSSPPPPPPHRTTVLSNAPLHYDSAPMRVLHPQPPF</sequence>
<dbReference type="WBParaSite" id="HNAJ_0001196501-mRNA-1">
    <property type="protein sequence ID" value="HNAJ_0001196501-mRNA-1"/>
    <property type="gene ID" value="HNAJ_0001196501"/>
</dbReference>
<evidence type="ECO:0000313" key="2">
    <source>
        <dbReference type="WBParaSite" id="HNAJ_0001196501-mRNA-1"/>
    </source>
</evidence>
<feature type="region of interest" description="Disordered" evidence="1">
    <location>
        <begin position="1"/>
        <end position="151"/>
    </location>
</feature>
<feature type="compositionally biased region" description="Polar residues" evidence="1">
    <location>
        <begin position="105"/>
        <end position="122"/>
    </location>
</feature>
<reference evidence="2" key="1">
    <citation type="submission" date="2017-02" db="UniProtKB">
        <authorList>
            <consortium name="WormBaseParasite"/>
        </authorList>
    </citation>
    <scope>IDENTIFICATION</scope>
</reference>
<feature type="compositionally biased region" description="Pro residues" evidence="1">
    <location>
        <begin position="123"/>
        <end position="141"/>
    </location>
</feature>
<organism evidence="2">
    <name type="scientific">Rodentolepis nana</name>
    <name type="common">Dwarf tapeworm</name>
    <name type="synonym">Hymenolepis nana</name>
    <dbReference type="NCBI Taxonomy" id="102285"/>
    <lineage>
        <taxon>Eukaryota</taxon>
        <taxon>Metazoa</taxon>
        <taxon>Spiralia</taxon>
        <taxon>Lophotrochozoa</taxon>
        <taxon>Platyhelminthes</taxon>
        <taxon>Cestoda</taxon>
        <taxon>Eucestoda</taxon>
        <taxon>Cyclophyllidea</taxon>
        <taxon>Hymenolepididae</taxon>
        <taxon>Rodentolepis</taxon>
    </lineage>
</organism>
<protein>
    <submittedName>
        <fullName evidence="2">WH2 domain-containing protein</fullName>
    </submittedName>
</protein>
<feature type="compositionally biased region" description="Polar residues" evidence="1">
    <location>
        <begin position="64"/>
        <end position="81"/>
    </location>
</feature>
<accession>A0A0R3TVV0</accession>
<dbReference type="AlphaFoldDB" id="A0A0R3TVV0"/>
<proteinExistence type="predicted"/>
<evidence type="ECO:0000256" key="1">
    <source>
        <dbReference type="SAM" id="MobiDB-lite"/>
    </source>
</evidence>
<name>A0A0R3TVV0_RODNA</name>